<keyword evidence="4" id="KW-1185">Reference proteome</keyword>
<accession>A0ABR2KFZ0</accession>
<gene>
    <name evidence="3" type="ORF">M9Y10_034808</name>
</gene>
<organism evidence="3 4">
    <name type="scientific">Tritrichomonas musculus</name>
    <dbReference type="NCBI Taxonomy" id="1915356"/>
    <lineage>
        <taxon>Eukaryota</taxon>
        <taxon>Metamonada</taxon>
        <taxon>Parabasalia</taxon>
        <taxon>Tritrichomonadida</taxon>
        <taxon>Tritrichomonadidae</taxon>
        <taxon>Tritrichomonas</taxon>
    </lineage>
</organism>
<evidence type="ECO:0000313" key="3">
    <source>
        <dbReference type="EMBL" id="KAK8890049.1"/>
    </source>
</evidence>
<feature type="region of interest" description="Disordered" evidence="2">
    <location>
        <begin position="23"/>
        <end position="48"/>
    </location>
</feature>
<dbReference type="Proteomes" id="UP001470230">
    <property type="component" value="Unassembled WGS sequence"/>
</dbReference>
<comment type="caution">
    <text evidence="3">The sequence shown here is derived from an EMBL/GenBank/DDBJ whole genome shotgun (WGS) entry which is preliminary data.</text>
</comment>
<reference evidence="3 4" key="1">
    <citation type="submission" date="2024-04" db="EMBL/GenBank/DDBJ databases">
        <title>Tritrichomonas musculus Genome.</title>
        <authorList>
            <person name="Alves-Ferreira E."/>
            <person name="Grigg M."/>
            <person name="Lorenzi H."/>
            <person name="Galac M."/>
        </authorList>
    </citation>
    <scope>NUCLEOTIDE SEQUENCE [LARGE SCALE GENOMIC DNA]</scope>
    <source>
        <strain evidence="3 4">EAF2021</strain>
    </source>
</reference>
<feature type="coiled-coil region" evidence="1">
    <location>
        <begin position="536"/>
        <end position="617"/>
    </location>
</feature>
<protein>
    <submittedName>
        <fullName evidence="3">Uncharacterized protein</fullName>
    </submittedName>
</protein>
<evidence type="ECO:0000256" key="2">
    <source>
        <dbReference type="SAM" id="MobiDB-lite"/>
    </source>
</evidence>
<evidence type="ECO:0000256" key="1">
    <source>
        <dbReference type="SAM" id="Coils"/>
    </source>
</evidence>
<keyword evidence="1" id="KW-0175">Coiled coil</keyword>
<dbReference type="EMBL" id="JAPFFF010000005">
    <property type="protein sequence ID" value="KAK8890049.1"/>
    <property type="molecule type" value="Genomic_DNA"/>
</dbReference>
<sequence>MTTKSINIHLSNRLSSQSLIRKTGSTNLSSNPMTQTSPNFQTSSKNLPSLNISEPNQSLFLKQSFEEFSYSVSRFLRGSNSSVSYRDSISTRLTEINRHFDSFFSYFQKQNSIRYQNRNINSSNRITFKTAATTFTTNLMLLVEELDSIRNSGGSGIIESLSSNFDTVIKNLSNVLSHPNTRLSVHDPIIPIAKGFRAQITALKKSALQIVENSNTHEHVDQYHLLIEIRNFSSDLNNAFTNEFTKCSYGPNENEKLRAVSMTACNDILQGTKSLINFKSQIMASLENFEKFRKKVNVVLQSLGLPDLNPILPVSSADEEEEDKKEVKIDISPSIANNNTSSTNNTLVHEPEIYSSLTLKEILLQSRDYMLKNCATKKFCEKFFSVLSSKSDIIDSKEIHLLGQITELQSKYSDLTTKTRILEQQNQNLKDNLTSQQNKDQTENYFECIKYISKNIQEYLEDGLSPAEKSTLTFNKTKNVIENACEMADKLKHKRCPNCSHLETNCARVKDILLSIDNVKDSNNLIVVAESAHDSYMQLQCNHQMLTRNLKKAENDSTQVQSQINIILKEFPLADLNSIDICDEIVKQIRNERELHKAQIDKEISNSRQRISKFEKDISNKFSQTFETEPSLPLLSQFKVIQTQLKTNKETISQLQSQLDDIKSRLSKYLSITDNEKSLSDLLDTLEAQEMPSESFVEQEKQCITQLNDCENRIMILLAREKNTPKTTFSAAIRSLNLAVSSLSEHIDGIDKNERLKKSYLSQSQSSLEMVYLKLIKFLQIKEDIDANHSKRSFNDIVVSINELVDKVIQTAGSSSALSAATVNQIFQNVLPLLNQSSRDDPLVYLQEISTNYAIYHESIQVLNPFAETLNNIFQNFDCKVQSFAPGSSSFAFIRQEVYQMHNSLNSIGPSKVHSLLFLVLSRFVALTSSFISALSSLSFQNDKNIENSTE</sequence>
<evidence type="ECO:0000313" key="4">
    <source>
        <dbReference type="Proteomes" id="UP001470230"/>
    </source>
</evidence>
<feature type="coiled-coil region" evidence="1">
    <location>
        <begin position="405"/>
        <end position="439"/>
    </location>
</feature>
<name>A0ABR2KFZ0_9EUKA</name>
<proteinExistence type="predicted"/>